<accession>A0ABT5TG24</accession>
<dbReference type="Gene3D" id="2.40.128.130">
    <property type="entry name" value="Autotransporter beta-domain"/>
    <property type="match status" value="1"/>
</dbReference>
<dbReference type="EMBL" id="JAQZSM010000020">
    <property type="protein sequence ID" value="MDD7972873.1"/>
    <property type="molecule type" value="Genomic_DNA"/>
</dbReference>
<sequence length="1092" mass="108148">MARRHPILTESDTSNTLMQPDSGTITLRRPPARRRAILGTTALVLVLAGTAVQAQQWDDPSTGGDWGTAANWNPATVPDDNTAAVVVPVAVGGPQVIDLDGNSFTINSLTLNGDFDVNNGTLILDGAAPAAITLDGVATTAGIGADLTLAVDSDVITTDGDSVLTISGDIDGAGGLQINGAGTVLLSGANSFTGGTVVANGTLNNSGTLGDVDNQAAGTFNNLAGAIADAVTNAGTGMNDGTIASLDNLATGDFTNTGTISGNAENAGTLNHDAGTIGGTLTNTDGTTTVAAGASVTGTTTITGGNVDNSGTLADVDNQAGGTFNNLAGAIADAVTNAGTGMNAGTIASLGNLAGGVFTNTGTISGNAENAGTLNHDAGTIGGTLTNTDGTTTVAAGASVTGRAFVSGGALTNSGTIGDGIEVTGGTATVANGGVVNGAASLLDGGALNIDAGGNLNTDLTVNDGAAVNSGTITGAVSVDGGSFSTDGTVNGDVTNNAVTNAEGTINGAVTNNATMTVTGNLGGIGALINNDVLNLNAGTVTTTTSVNNTGVVTALGGAALTATGAFTNAAGGNLNFDIGGGTATVGSTGGVFTNSGTIALVHGAGTGTLTIEANGGLVNTAGSEIGTLTGQAGDVVLVNGNVSGDTQLRLNTDLSVLDAGVSDLFQTTGTMGGTLNVDFTSVGGLALQSNRIVFVQTAGLLPGFDLQSVTGLPGGGLMDVAITQDADSIGMQLLPNTSLGGVAGTLGSVQAVIGSVVNRPSSPFVSRVLFDAVGGCTPGAWARGIMGRATADTTTNFGGTGVTVPSTSRLSYRGIQGGFDVSCIDDGPGGLEYAFGVSLGENTGSTRQNRFAFDPITLQPDLTMPLSPITGSFNQRYAAVYVVAERDNWVGDLQLRHERTSVSFTNLDLGLDNSTIRTRGTTLSGSVTYFHSLENGFTLAPTAGFAITRTGSGTLNFASTDPLDPPGTIAATLTAEPHTSKVGFIGLSLARSHVNEEAQSATTGFVTTTLYNDFARMRRTRFGLAGGGATTDLDTRTLGAYGELSLGMSYVKLFSEGAGPVRQLTATLRGDARFSGRLESYGLTAQVRLNF</sequence>
<name>A0ABT5TG24_9RHOB</name>
<dbReference type="RefSeq" id="WP_274353547.1">
    <property type="nucleotide sequence ID" value="NZ_JAQZSM010000020.1"/>
</dbReference>
<evidence type="ECO:0008006" key="4">
    <source>
        <dbReference type="Google" id="ProtNLM"/>
    </source>
</evidence>
<reference evidence="2" key="1">
    <citation type="submission" date="2023-02" db="EMBL/GenBank/DDBJ databases">
        <title>Description of Roseinatronobacter alkalisoli sp. nov., an alkaliphilic bacerium isolated from soda soil.</title>
        <authorList>
            <person name="Wei W."/>
        </authorList>
    </citation>
    <scope>NUCLEOTIDE SEQUENCE</scope>
    <source>
        <strain evidence="2">HJB301</strain>
    </source>
</reference>
<organism evidence="2 3">
    <name type="scientific">Roseinatronobacter alkalisoli</name>
    <dbReference type="NCBI Taxonomy" id="3028235"/>
    <lineage>
        <taxon>Bacteria</taxon>
        <taxon>Pseudomonadati</taxon>
        <taxon>Pseudomonadota</taxon>
        <taxon>Alphaproteobacteria</taxon>
        <taxon>Rhodobacterales</taxon>
        <taxon>Paracoccaceae</taxon>
        <taxon>Roseinatronobacter</taxon>
    </lineage>
</organism>
<dbReference type="InterPro" id="IPR011050">
    <property type="entry name" value="Pectin_lyase_fold/virulence"/>
</dbReference>
<dbReference type="PANTHER" id="PTHR35037">
    <property type="entry name" value="C-TERMINAL REGION OF AIDA-LIKE PROTEIN"/>
    <property type="match status" value="1"/>
</dbReference>
<dbReference type="InterPro" id="IPR036709">
    <property type="entry name" value="Autotransporte_beta_dom_sf"/>
</dbReference>
<evidence type="ECO:0000313" key="3">
    <source>
        <dbReference type="Proteomes" id="UP001431784"/>
    </source>
</evidence>
<dbReference type="SUPFAM" id="SSF103515">
    <property type="entry name" value="Autotransporter"/>
    <property type="match status" value="1"/>
</dbReference>
<dbReference type="Proteomes" id="UP001431784">
    <property type="component" value="Unassembled WGS sequence"/>
</dbReference>
<dbReference type="Gene3D" id="2.160.20.20">
    <property type="match status" value="1"/>
</dbReference>
<dbReference type="InterPro" id="IPR051551">
    <property type="entry name" value="Autotransporter_adhesion"/>
</dbReference>
<dbReference type="InterPro" id="IPR012332">
    <property type="entry name" value="Autotransporter_pectin_lyase_C"/>
</dbReference>
<gene>
    <name evidence="2" type="ORF">PUT78_17405</name>
</gene>
<dbReference type="SUPFAM" id="SSF51126">
    <property type="entry name" value="Pectin lyase-like"/>
    <property type="match status" value="1"/>
</dbReference>
<feature type="region of interest" description="Disordered" evidence="1">
    <location>
        <begin position="1"/>
        <end position="26"/>
    </location>
</feature>
<evidence type="ECO:0000256" key="1">
    <source>
        <dbReference type="SAM" id="MobiDB-lite"/>
    </source>
</evidence>
<feature type="compositionally biased region" description="Polar residues" evidence="1">
    <location>
        <begin position="10"/>
        <end position="23"/>
    </location>
</feature>
<keyword evidence="3" id="KW-1185">Reference proteome</keyword>
<evidence type="ECO:0000313" key="2">
    <source>
        <dbReference type="EMBL" id="MDD7972873.1"/>
    </source>
</evidence>
<proteinExistence type="predicted"/>
<comment type="caution">
    <text evidence="2">The sequence shown here is derived from an EMBL/GenBank/DDBJ whole genome shotgun (WGS) entry which is preliminary data.</text>
</comment>
<dbReference type="PANTHER" id="PTHR35037:SF3">
    <property type="entry name" value="C-TERMINAL REGION OF AIDA-LIKE PROTEIN"/>
    <property type="match status" value="1"/>
</dbReference>
<protein>
    <recommendedName>
        <fullName evidence="4">Autotransporter domain-containing protein</fullName>
    </recommendedName>
</protein>